<keyword evidence="1" id="KW-0732">Signal</keyword>
<name>A0A919R355_9ACTN</name>
<gene>
    <name evidence="2" type="ORF">Sru01_37060</name>
</gene>
<feature type="signal peptide" evidence="1">
    <location>
        <begin position="1"/>
        <end position="23"/>
    </location>
</feature>
<dbReference type="PROSITE" id="PS51257">
    <property type="entry name" value="PROKAR_LIPOPROTEIN"/>
    <property type="match status" value="1"/>
</dbReference>
<reference evidence="2" key="1">
    <citation type="submission" date="2021-01" db="EMBL/GenBank/DDBJ databases">
        <title>Whole genome shotgun sequence of Sphaerisporangium rufum NBRC 109079.</title>
        <authorList>
            <person name="Komaki H."/>
            <person name="Tamura T."/>
        </authorList>
    </citation>
    <scope>NUCLEOTIDE SEQUENCE</scope>
    <source>
        <strain evidence="2">NBRC 109079</strain>
    </source>
</reference>
<protein>
    <submittedName>
        <fullName evidence="2">Uncharacterized protein</fullName>
    </submittedName>
</protein>
<keyword evidence="3" id="KW-1185">Reference proteome</keyword>
<dbReference type="RefSeq" id="WP_203987703.1">
    <property type="nucleotide sequence ID" value="NZ_BOOU01000052.1"/>
</dbReference>
<feature type="chain" id="PRO_5038657639" evidence="1">
    <location>
        <begin position="24"/>
        <end position="121"/>
    </location>
</feature>
<comment type="caution">
    <text evidence="2">The sequence shown here is derived from an EMBL/GenBank/DDBJ whole genome shotgun (WGS) entry which is preliminary data.</text>
</comment>
<proteinExistence type="predicted"/>
<evidence type="ECO:0000313" key="3">
    <source>
        <dbReference type="Proteomes" id="UP000655287"/>
    </source>
</evidence>
<dbReference type="AlphaFoldDB" id="A0A919R355"/>
<organism evidence="2 3">
    <name type="scientific">Sphaerisporangium rufum</name>
    <dbReference type="NCBI Taxonomy" id="1381558"/>
    <lineage>
        <taxon>Bacteria</taxon>
        <taxon>Bacillati</taxon>
        <taxon>Actinomycetota</taxon>
        <taxon>Actinomycetes</taxon>
        <taxon>Streptosporangiales</taxon>
        <taxon>Streptosporangiaceae</taxon>
        <taxon>Sphaerisporangium</taxon>
    </lineage>
</organism>
<dbReference type="EMBL" id="BOOU01000052">
    <property type="protein sequence ID" value="GII78724.1"/>
    <property type="molecule type" value="Genomic_DNA"/>
</dbReference>
<evidence type="ECO:0000256" key="1">
    <source>
        <dbReference type="SAM" id="SignalP"/>
    </source>
</evidence>
<dbReference type="Proteomes" id="UP000655287">
    <property type="component" value="Unassembled WGS sequence"/>
</dbReference>
<accession>A0A919R355</accession>
<sequence length="121" mass="12463">MRFLPLAAAGVLGLISLTGCSTADKAQACIEANNAISETGTKITQTLDDPKALEKALNDGAAKLKDVGKEVGDTSLNEALTKLANGWESLDVKNAEDAVKAGQQAAQDMTEAVTAIAKECT</sequence>
<evidence type="ECO:0000313" key="2">
    <source>
        <dbReference type="EMBL" id="GII78724.1"/>
    </source>
</evidence>